<keyword evidence="2" id="KW-1185">Reference proteome</keyword>
<dbReference type="Proteomes" id="UP000619033">
    <property type="component" value="Unassembled WGS sequence"/>
</dbReference>
<evidence type="ECO:0000313" key="1">
    <source>
        <dbReference type="EMBL" id="MBL4926870.1"/>
    </source>
</evidence>
<gene>
    <name evidence="1" type="ORF">JI744_02015</name>
</gene>
<dbReference type="EMBL" id="JAESVP010000001">
    <property type="protein sequence ID" value="MBL4926870.1"/>
    <property type="molecule type" value="Genomic_DNA"/>
</dbReference>
<evidence type="ECO:0000313" key="2">
    <source>
        <dbReference type="Proteomes" id="UP000619033"/>
    </source>
</evidence>
<dbReference type="Gene3D" id="3.30.1360.120">
    <property type="entry name" value="Probable tRNA modification gtpase trme, domain 1"/>
    <property type="match status" value="1"/>
</dbReference>
<dbReference type="RefSeq" id="WP_202657733.1">
    <property type="nucleotide sequence ID" value="NZ_JAESVP010000001.1"/>
</dbReference>
<proteinExistence type="predicted"/>
<comment type="caution">
    <text evidence="1">The sequence shown here is derived from an EMBL/GenBank/DDBJ whole genome shotgun (WGS) entry which is preliminary data.</text>
</comment>
<dbReference type="InterPro" id="IPR027266">
    <property type="entry name" value="TrmE/GcvT-like"/>
</dbReference>
<protein>
    <submittedName>
        <fullName evidence="1">Sarcosine oxidase subunit gamma</fullName>
    </submittedName>
</protein>
<reference evidence="1" key="1">
    <citation type="submission" date="2021-01" db="EMBL/GenBank/DDBJ databases">
        <title>Genome seq and assembly of Tabrizicola sp. KVB23.</title>
        <authorList>
            <person name="Chhetri G."/>
        </authorList>
    </citation>
    <scope>NUCLEOTIDE SEQUENCE</scope>
    <source>
        <strain evidence="1">KVB23</strain>
    </source>
</reference>
<dbReference type="AlphaFoldDB" id="A0A8J7SRE4"/>
<organism evidence="1 2">
    <name type="scientific">Fuscibacter oryzae</name>
    <dbReference type="NCBI Taxonomy" id="2803939"/>
    <lineage>
        <taxon>Bacteria</taxon>
        <taxon>Pseudomonadati</taxon>
        <taxon>Pseudomonadota</taxon>
        <taxon>Alphaproteobacteria</taxon>
        <taxon>Rhodobacterales</taxon>
        <taxon>Paracoccaceae</taxon>
        <taxon>Fuscibacter</taxon>
    </lineage>
</organism>
<sequence length="184" mass="18904">MTDLSPISALGHAVPQAVRIGTLTITENAGLALASLALRQGGGAPQPFGLPLPGPGGWANAGATSAFWTGPGAWMIEADGRAEDDFASALKAEAPGCSVAEQTDGWAVFEIAASVATLEALLEKLVNIDASRFVPGSALRTGLEHMSVFLIRRTEGQLALWAMRSAAGSAFHAIEAAARRLDVA</sequence>
<accession>A0A8J7SRE4</accession>
<name>A0A8J7SRE4_9RHOB</name>